<evidence type="ECO:0000313" key="11">
    <source>
        <dbReference type="Proteomes" id="UP001292571"/>
    </source>
</evidence>
<accession>A0ABU5P8A1</accession>
<dbReference type="Pfam" id="PF00909">
    <property type="entry name" value="Ammonium_transp"/>
    <property type="match status" value="1"/>
</dbReference>
<feature type="domain" description="Ammonium transporter AmtB-like" evidence="9">
    <location>
        <begin position="19"/>
        <end position="395"/>
    </location>
</feature>
<keyword evidence="6 8" id="KW-0472">Membrane</keyword>
<feature type="transmembrane region" description="Helical" evidence="8">
    <location>
        <begin position="233"/>
        <end position="255"/>
    </location>
</feature>
<evidence type="ECO:0000256" key="4">
    <source>
        <dbReference type="ARBA" id="ARBA00022692"/>
    </source>
</evidence>
<keyword evidence="7" id="KW-0924">Ammonia transport</keyword>
<reference evidence="10 11" key="1">
    <citation type="submission" date="2023-12" db="EMBL/GenBank/DDBJ databases">
        <title>Pseudomonas sp. T5W1.</title>
        <authorList>
            <person name="Maltman C."/>
        </authorList>
    </citation>
    <scope>NUCLEOTIDE SEQUENCE [LARGE SCALE GENOMIC DNA]</scope>
    <source>
        <strain evidence="10 11">T5W1</strain>
    </source>
</reference>
<comment type="similarity">
    <text evidence="2">Belongs to the ammonia transporter channel (TC 1.A.11.2) family.</text>
</comment>
<evidence type="ECO:0000256" key="5">
    <source>
        <dbReference type="ARBA" id="ARBA00022989"/>
    </source>
</evidence>
<dbReference type="Gene3D" id="1.10.3430.10">
    <property type="entry name" value="Ammonium transporter AmtB like domains"/>
    <property type="match status" value="1"/>
</dbReference>
<comment type="subcellular location">
    <subcellularLocation>
        <location evidence="1">Membrane</location>
        <topology evidence="1">Multi-pass membrane protein</topology>
    </subcellularLocation>
</comment>
<feature type="transmembrane region" description="Helical" evidence="8">
    <location>
        <begin position="18"/>
        <end position="37"/>
    </location>
</feature>
<dbReference type="InterPro" id="IPR029020">
    <property type="entry name" value="Ammonium/urea_transptr"/>
</dbReference>
<feature type="transmembrane region" description="Helical" evidence="8">
    <location>
        <begin position="91"/>
        <end position="112"/>
    </location>
</feature>
<feature type="transmembrane region" description="Helical" evidence="8">
    <location>
        <begin position="351"/>
        <end position="372"/>
    </location>
</feature>
<feature type="transmembrane region" description="Helical" evidence="8">
    <location>
        <begin position="262"/>
        <end position="280"/>
    </location>
</feature>
<feature type="transmembrane region" description="Helical" evidence="8">
    <location>
        <begin position="316"/>
        <end position="339"/>
    </location>
</feature>
<evidence type="ECO:0000256" key="2">
    <source>
        <dbReference type="ARBA" id="ARBA00005887"/>
    </source>
</evidence>
<dbReference type="InterPro" id="IPR024041">
    <property type="entry name" value="NH4_transpt_AmtB-like_dom"/>
</dbReference>
<evidence type="ECO:0000256" key="7">
    <source>
        <dbReference type="ARBA" id="ARBA00023177"/>
    </source>
</evidence>
<evidence type="ECO:0000256" key="8">
    <source>
        <dbReference type="SAM" id="Phobius"/>
    </source>
</evidence>
<feature type="transmembrane region" description="Helical" evidence="8">
    <location>
        <begin position="197"/>
        <end position="221"/>
    </location>
</feature>
<protein>
    <submittedName>
        <fullName evidence="10">Ammonium transporter</fullName>
    </submittedName>
</protein>
<keyword evidence="4 8" id="KW-0812">Transmembrane</keyword>
<sequence length="402" mass="42099">MENINSAVETLIHGSNTLFILLGAVMVLAMHAGFAFLEVGTVRQKNQVNALSKIISDFAVSALAYFFVGYWIAYGVTFLEPASVLTEGNGYALVKFFFLLTFAAAIPAIISGGIAERAKFGPQLCATVLIVAFIYPFFEGMIWNGNYGVQAWLEARFGAAFHDFAGSVVVHAMGGWLAFGAVILLGRRNGRYREGRLVAFAPSNIPFLALGSWILIIGWFGFNVMSAQTLGSVSGLVAVNTLMAMVGGTVAALLVGRNDPGFLHNGPLAGLVAVCAGSDLMHPVGALITGAIAGALFVWAFTATQVKWKIDDVLGVWPLHGLCGVWGGIACGIFGQQALGGLGGVSLASQFVGTALGVVVALIGGVLVYGVLKATVGIRLSQEQEYYGADLSVHKIGAVSQD</sequence>
<feature type="transmembrane region" description="Helical" evidence="8">
    <location>
        <begin position="124"/>
        <end position="144"/>
    </location>
</feature>
<feature type="transmembrane region" description="Helical" evidence="8">
    <location>
        <begin position="58"/>
        <end position="79"/>
    </location>
</feature>
<name>A0ABU5P8A1_9PSED</name>
<dbReference type="SUPFAM" id="SSF111352">
    <property type="entry name" value="Ammonium transporter"/>
    <property type="match status" value="1"/>
</dbReference>
<dbReference type="Proteomes" id="UP001292571">
    <property type="component" value="Unassembled WGS sequence"/>
</dbReference>
<organism evidence="10 11">
    <name type="scientific">Pseudomonas spirodelae</name>
    <dbReference type="NCBI Taxonomy" id="3101751"/>
    <lineage>
        <taxon>Bacteria</taxon>
        <taxon>Pseudomonadati</taxon>
        <taxon>Pseudomonadota</taxon>
        <taxon>Gammaproteobacteria</taxon>
        <taxon>Pseudomonadales</taxon>
        <taxon>Pseudomonadaceae</taxon>
        <taxon>Pseudomonas</taxon>
    </lineage>
</organism>
<feature type="transmembrane region" description="Helical" evidence="8">
    <location>
        <begin position="286"/>
        <end position="304"/>
    </location>
</feature>
<feature type="transmembrane region" description="Helical" evidence="8">
    <location>
        <begin position="164"/>
        <end position="185"/>
    </location>
</feature>
<comment type="caution">
    <text evidence="10">The sequence shown here is derived from an EMBL/GenBank/DDBJ whole genome shotgun (WGS) entry which is preliminary data.</text>
</comment>
<evidence type="ECO:0000256" key="6">
    <source>
        <dbReference type="ARBA" id="ARBA00023136"/>
    </source>
</evidence>
<keyword evidence="11" id="KW-1185">Reference proteome</keyword>
<dbReference type="EMBL" id="JAYEET010000026">
    <property type="protein sequence ID" value="MEA1605879.1"/>
    <property type="molecule type" value="Genomic_DNA"/>
</dbReference>
<dbReference type="PROSITE" id="PS01219">
    <property type="entry name" value="AMMONIUM_TRANSP"/>
    <property type="match status" value="1"/>
</dbReference>
<evidence type="ECO:0000313" key="10">
    <source>
        <dbReference type="EMBL" id="MEA1605879.1"/>
    </source>
</evidence>
<dbReference type="PANTHER" id="PTHR11730:SF89">
    <property type="entry name" value="AMMONIUM TRANSPORTER SLL0108-RELATED"/>
    <property type="match status" value="1"/>
</dbReference>
<dbReference type="PANTHER" id="PTHR11730">
    <property type="entry name" value="AMMONIUM TRANSPORTER"/>
    <property type="match status" value="1"/>
</dbReference>
<gene>
    <name evidence="10" type="ORF">SOP97_08635</name>
</gene>
<evidence type="ECO:0000259" key="9">
    <source>
        <dbReference type="Pfam" id="PF00909"/>
    </source>
</evidence>
<evidence type="ECO:0000256" key="1">
    <source>
        <dbReference type="ARBA" id="ARBA00004141"/>
    </source>
</evidence>
<proteinExistence type="inferred from homology"/>
<keyword evidence="3" id="KW-0813">Transport</keyword>
<dbReference type="InterPro" id="IPR018047">
    <property type="entry name" value="Ammonium_transpt_CS"/>
</dbReference>
<evidence type="ECO:0000256" key="3">
    <source>
        <dbReference type="ARBA" id="ARBA00022448"/>
    </source>
</evidence>
<keyword evidence="5 8" id="KW-1133">Transmembrane helix</keyword>
<dbReference type="RefSeq" id="WP_322949001.1">
    <property type="nucleotide sequence ID" value="NZ_JAYEET010000026.1"/>
</dbReference>